<dbReference type="GO" id="GO:0016787">
    <property type="term" value="F:hydrolase activity"/>
    <property type="evidence" value="ECO:0007669"/>
    <property type="project" value="UniProtKB-KW"/>
</dbReference>
<comment type="similarity">
    <text evidence="1">Belongs to the FAH family.</text>
</comment>
<protein>
    <submittedName>
        <fullName evidence="5">Fumarylacetoacetate hydrolase family protein</fullName>
    </submittedName>
</protein>
<feature type="region of interest" description="Disordered" evidence="3">
    <location>
        <begin position="1"/>
        <end position="22"/>
    </location>
</feature>
<dbReference type="EMBL" id="BAAAOA010000027">
    <property type="protein sequence ID" value="GAA1762731.1"/>
    <property type="molecule type" value="Genomic_DNA"/>
</dbReference>
<evidence type="ECO:0000313" key="5">
    <source>
        <dbReference type="EMBL" id="GAA1762731.1"/>
    </source>
</evidence>
<dbReference type="InterPro" id="IPR051121">
    <property type="entry name" value="FAH"/>
</dbReference>
<feature type="compositionally biased region" description="Polar residues" evidence="3">
    <location>
        <begin position="1"/>
        <end position="10"/>
    </location>
</feature>
<dbReference type="Proteomes" id="UP001501204">
    <property type="component" value="Unassembled WGS sequence"/>
</dbReference>
<organism evidence="5 6">
    <name type="scientific">Kocuria aegyptia</name>
    <dbReference type="NCBI Taxonomy" id="330943"/>
    <lineage>
        <taxon>Bacteria</taxon>
        <taxon>Bacillati</taxon>
        <taxon>Actinomycetota</taxon>
        <taxon>Actinomycetes</taxon>
        <taxon>Micrococcales</taxon>
        <taxon>Micrococcaceae</taxon>
        <taxon>Kocuria</taxon>
    </lineage>
</organism>
<evidence type="ECO:0000256" key="3">
    <source>
        <dbReference type="SAM" id="MobiDB-lite"/>
    </source>
</evidence>
<name>A0ABN2KS42_9MICC</name>
<proteinExistence type="inferred from homology"/>
<dbReference type="SUPFAM" id="SSF56529">
    <property type="entry name" value="FAH"/>
    <property type="match status" value="1"/>
</dbReference>
<evidence type="ECO:0000313" key="6">
    <source>
        <dbReference type="Proteomes" id="UP001501204"/>
    </source>
</evidence>
<reference evidence="5 6" key="1">
    <citation type="journal article" date="2019" name="Int. J. Syst. Evol. Microbiol.">
        <title>The Global Catalogue of Microorganisms (GCM) 10K type strain sequencing project: providing services to taxonomists for standard genome sequencing and annotation.</title>
        <authorList>
            <consortium name="The Broad Institute Genomics Platform"/>
            <consortium name="The Broad Institute Genome Sequencing Center for Infectious Disease"/>
            <person name="Wu L."/>
            <person name="Ma J."/>
        </authorList>
    </citation>
    <scope>NUCLEOTIDE SEQUENCE [LARGE SCALE GENOMIC DNA]</scope>
    <source>
        <strain evidence="5 6">JCM 14735</strain>
    </source>
</reference>
<dbReference type="PANTHER" id="PTHR42796">
    <property type="entry name" value="FUMARYLACETOACETATE HYDROLASE DOMAIN-CONTAINING PROTEIN 2A-RELATED"/>
    <property type="match status" value="1"/>
</dbReference>
<evidence type="ECO:0000259" key="4">
    <source>
        <dbReference type="Pfam" id="PF01557"/>
    </source>
</evidence>
<gene>
    <name evidence="5" type="ORF">GCM10009767_21840</name>
</gene>
<feature type="region of interest" description="Disordered" evidence="3">
    <location>
        <begin position="399"/>
        <end position="419"/>
    </location>
</feature>
<keyword evidence="2" id="KW-0479">Metal-binding</keyword>
<sequence length="419" mass="44588">MSPQHSTPETAPSPRLDPASVLPRDHERALLVGRVWDPETGGPRPVRVDGDRLVDLFPAARTVAELLDSADPAAVLEAAATGGARSWDLAEVLAATAAGSTGEATLLAPVDLQAVKACGVTFVDSMIERVIEERCGGDFAQAEQIRAQVLEALGGNLAGLKPGSAEAARVKEVLLREGFWSQYLEVGIGPDPEVFTKAPVLSAVGAGARIGIPSFSSWNNPEPELVLVVDSRGTVRGCTLGNDVNLRDVEGRSALLLGMAKDNNASAAIGPFVRVFDESYTLDDARTETIELTVRGADGYVLHGTNNVSRLSRPFEELVRAAHGAHHQYPDGFVLFTGTLFAPTEDRDEPGKGFTHQHGDVVEISSPRLGTLSNTVAPTEELQPWTYGIGRLVHYVSTHGSRPEGVDRDDSLPEGTLRS</sequence>
<evidence type="ECO:0000256" key="2">
    <source>
        <dbReference type="ARBA" id="ARBA00022723"/>
    </source>
</evidence>
<keyword evidence="6" id="KW-1185">Reference proteome</keyword>
<dbReference type="RefSeq" id="WP_344122436.1">
    <property type="nucleotide sequence ID" value="NZ_BAAAOA010000027.1"/>
</dbReference>
<feature type="domain" description="Fumarylacetoacetase-like C-terminal" evidence="4">
    <location>
        <begin position="191"/>
        <end position="376"/>
    </location>
</feature>
<evidence type="ECO:0000256" key="1">
    <source>
        <dbReference type="ARBA" id="ARBA00010211"/>
    </source>
</evidence>
<comment type="caution">
    <text evidence="5">The sequence shown here is derived from an EMBL/GenBank/DDBJ whole genome shotgun (WGS) entry which is preliminary data.</text>
</comment>
<accession>A0ABN2KS42</accession>
<keyword evidence="5" id="KW-0378">Hydrolase</keyword>
<feature type="compositionally biased region" description="Basic and acidic residues" evidence="3">
    <location>
        <begin position="401"/>
        <end position="411"/>
    </location>
</feature>
<dbReference type="Pfam" id="PF01557">
    <property type="entry name" value="FAA_hydrolase"/>
    <property type="match status" value="1"/>
</dbReference>
<dbReference type="InterPro" id="IPR011234">
    <property type="entry name" value="Fumarylacetoacetase-like_C"/>
</dbReference>
<dbReference type="PANTHER" id="PTHR42796:SF7">
    <property type="entry name" value="2-DEHYDRO-3-DEOXY-D-ARABINONATE DEHYDRATASE"/>
    <property type="match status" value="1"/>
</dbReference>
<dbReference type="InterPro" id="IPR036663">
    <property type="entry name" value="Fumarylacetoacetase_C_sf"/>
</dbReference>
<dbReference type="Gene3D" id="3.90.850.10">
    <property type="entry name" value="Fumarylacetoacetase-like, C-terminal domain"/>
    <property type="match status" value="1"/>
</dbReference>